<sequence>MGEFGCNNCGSSNCRQFRKPVVSSDGDEVCIYWECQEPNCGKRFVTGYEIGWLVHYSGAD</sequence>
<dbReference type="GeneID" id="9346255"/>
<evidence type="ECO:0000313" key="2">
    <source>
        <dbReference type="Proteomes" id="UP000000391"/>
    </source>
</evidence>
<dbReference type="Proteomes" id="UP000000391">
    <property type="component" value="Chromosome"/>
</dbReference>
<dbReference type="STRING" id="644295.Metev_0633"/>
<dbReference type="KEGG" id="mev:Metev_0633"/>
<gene>
    <name evidence="1" type="ordered locus">Metev_0633</name>
</gene>
<dbReference type="AlphaFoldDB" id="D7E8J7"/>
<dbReference type="HOGENOM" id="CLU_2930211_0_0_2"/>
<dbReference type="EMBL" id="CP002069">
    <property type="protein sequence ID" value="ADI73539.1"/>
    <property type="molecule type" value="Genomic_DNA"/>
</dbReference>
<accession>D7E8J7</accession>
<organism evidence="1 2">
    <name type="scientific">Methanohalobium evestigatum (strain ATCC BAA-1072 / DSM 3721 / NBRC 107634 / OCM 161 / Z-7303)</name>
    <dbReference type="NCBI Taxonomy" id="644295"/>
    <lineage>
        <taxon>Archaea</taxon>
        <taxon>Methanobacteriati</taxon>
        <taxon>Methanobacteriota</taxon>
        <taxon>Stenosarchaea group</taxon>
        <taxon>Methanomicrobia</taxon>
        <taxon>Methanosarcinales</taxon>
        <taxon>Methanosarcinaceae</taxon>
        <taxon>Methanohalobium</taxon>
    </lineage>
</organism>
<reference evidence="1 2" key="1">
    <citation type="submission" date="2010-06" db="EMBL/GenBank/DDBJ databases">
        <title>Complete sequence chromosome of Methanohalobium evestigatum Z-7303.</title>
        <authorList>
            <consortium name="US DOE Joint Genome Institute"/>
            <person name="Lucas S."/>
            <person name="Copeland A."/>
            <person name="Lapidus A."/>
            <person name="Cheng J.-F."/>
            <person name="Bruce D."/>
            <person name="Goodwin L."/>
            <person name="Pitluck S."/>
            <person name="Saunders E."/>
            <person name="Detter J.C."/>
            <person name="Han C."/>
            <person name="Tapia R."/>
            <person name="Land M."/>
            <person name="Hauser L."/>
            <person name="Kyrpides N."/>
            <person name="Mikhailova N."/>
            <person name="Sieprawska-Lupa M."/>
            <person name="Whitman W.B."/>
            <person name="Anderson I."/>
            <person name="Woyke T."/>
        </authorList>
    </citation>
    <scope>NUCLEOTIDE SEQUENCE [LARGE SCALE GENOMIC DNA]</scope>
    <source>
        <strain evidence="2">ATCC BAA-1072 / DSM 3721 / NBRC 107634 / OCM 161 / Z-7303</strain>
    </source>
</reference>
<name>D7E8J7_METEZ</name>
<proteinExistence type="predicted"/>
<dbReference type="RefSeq" id="WP_013194107.1">
    <property type="nucleotide sequence ID" value="NC_014253.1"/>
</dbReference>
<protein>
    <submittedName>
        <fullName evidence="1">Uncharacterized protein</fullName>
    </submittedName>
</protein>
<evidence type="ECO:0000313" key="1">
    <source>
        <dbReference type="EMBL" id="ADI73539.1"/>
    </source>
</evidence>
<keyword evidence="2" id="KW-1185">Reference proteome</keyword>